<name>A0A5C6DEL7_9BACT</name>
<dbReference type="SUPFAM" id="SSF55008">
    <property type="entry name" value="HMA, heavy metal-associated domain"/>
    <property type="match status" value="1"/>
</dbReference>
<evidence type="ECO:0000313" key="3">
    <source>
        <dbReference type="Proteomes" id="UP000315471"/>
    </source>
</evidence>
<evidence type="ECO:0008006" key="4">
    <source>
        <dbReference type="Google" id="ProtNLM"/>
    </source>
</evidence>
<comment type="caution">
    <text evidence="2">The sequence shown here is derived from an EMBL/GenBank/DDBJ whole genome shotgun (WGS) entry which is preliminary data.</text>
</comment>
<dbReference type="InterPro" id="IPR036163">
    <property type="entry name" value="HMA_dom_sf"/>
</dbReference>
<feature type="transmembrane region" description="Helical" evidence="1">
    <location>
        <begin position="6"/>
        <end position="25"/>
    </location>
</feature>
<dbReference type="RefSeq" id="WP_146602710.1">
    <property type="nucleotide sequence ID" value="NZ_SJPY01000012.1"/>
</dbReference>
<keyword evidence="1" id="KW-0472">Membrane</keyword>
<organism evidence="2 3">
    <name type="scientific">Novipirellula aureliae</name>
    <dbReference type="NCBI Taxonomy" id="2527966"/>
    <lineage>
        <taxon>Bacteria</taxon>
        <taxon>Pseudomonadati</taxon>
        <taxon>Planctomycetota</taxon>
        <taxon>Planctomycetia</taxon>
        <taxon>Pirellulales</taxon>
        <taxon>Pirellulaceae</taxon>
        <taxon>Novipirellula</taxon>
    </lineage>
</organism>
<dbReference type="EMBL" id="SJPY01000012">
    <property type="protein sequence ID" value="TWU34181.1"/>
    <property type="molecule type" value="Genomic_DNA"/>
</dbReference>
<keyword evidence="1" id="KW-1133">Transmembrane helix</keyword>
<proteinExistence type="predicted"/>
<accession>A0A5C6DEL7</accession>
<dbReference type="GO" id="GO:0046872">
    <property type="term" value="F:metal ion binding"/>
    <property type="evidence" value="ECO:0007669"/>
    <property type="project" value="InterPro"/>
</dbReference>
<evidence type="ECO:0000313" key="2">
    <source>
        <dbReference type="EMBL" id="TWU34181.1"/>
    </source>
</evidence>
<evidence type="ECO:0000256" key="1">
    <source>
        <dbReference type="SAM" id="Phobius"/>
    </source>
</evidence>
<dbReference type="Gene3D" id="3.30.70.100">
    <property type="match status" value="1"/>
</dbReference>
<dbReference type="InterPro" id="IPR006121">
    <property type="entry name" value="HMA_dom"/>
</dbReference>
<reference evidence="2 3" key="1">
    <citation type="submission" date="2019-02" db="EMBL/GenBank/DDBJ databases">
        <title>Deep-cultivation of Planctomycetes and their phenomic and genomic characterization uncovers novel biology.</title>
        <authorList>
            <person name="Wiegand S."/>
            <person name="Jogler M."/>
            <person name="Boedeker C."/>
            <person name="Pinto D."/>
            <person name="Vollmers J."/>
            <person name="Rivas-Marin E."/>
            <person name="Kohn T."/>
            <person name="Peeters S.H."/>
            <person name="Heuer A."/>
            <person name="Rast P."/>
            <person name="Oberbeckmann S."/>
            <person name="Bunk B."/>
            <person name="Jeske O."/>
            <person name="Meyerdierks A."/>
            <person name="Storesund J.E."/>
            <person name="Kallscheuer N."/>
            <person name="Luecker S."/>
            <person name="Lage O.M."/>
            <person name="Pohl T."/>
            <person name="Merkel B.J."/>
            <person name="Hornburger P."/>
            <person name="Mueller R.-W."/>
            <person name="Bruemmer F."/>
            <person name="Labrenz M."/>
            <person name="Spormann A.M."/>
            <person name="Op Den Camp H."/>
            <person name="Overmann J."/>
            <person name="Amann R."/>
            <person name="Jetten M.S.M."/>
            <person name="Mascher T."/>
            <person name="Medema M.H."/>
            <person name="Devos D.P."/>
            <person name="Kaster A.-K."/>
            <person name="Ovreas L."/>
            <person name="Rohde M."/>
            <person name="Galperin M.Y."/>
            <person name="Jogler C."/>
        </authorList>
    </citation>
    <scope>NUCLEOTIDE SEQUENCE [LARGE SCALE GENOMIC DNA]</scope>
    <source>
        <strain evidence="2 3">Q31b</strain>
    </source>
</reference>
<protein>
    <recommendedName>
        <fullName evidence="4">Heavy-metal-associated domain protein</fullName>
    </recommendedName>
</protein>
<gene>
    <name evidence="2" type="ORF">Q31b_56520</name>
</gene>
<dbReference type="OrthoDB" id="291224at2"/>
<dbReference type="Proteomes" id="UP000315471">
    <property type="component" value="Unassembled WGS sequence"/>
</dbReference>
<keyword evidence="3" id="KW-1185">Reference proteome</keyword>
<sequence length="126" mass="13341">MRSFAYAIAAIAAVGIIVAIARMPYQPPDGGSQTGSIVGLVSNEVMETEGDLTLAVPEMSCVMSCYPKVKKALESTEGVESVELDTQKEEGIIDNRQVVVHYKPGFEVSAAIASLKQSGYTSSPVE</sequence>
<dbReference type="AlphaFoldDB" id="A0A5C6DEL7"/>
<dbReference type="CDD" id="cd00371">
    <property type="entry name" value="HMA"/>
    <property type="match status" value="1"/>
</dbReference>
<keyword evidence="1" id="KW-0812">Transmembrane</keyword>